<accession>A0A1Y0IKQ1</accession>
<dbReference type="InterPro" id="IPR020476">
    <property type="entry name" value="Nudix_hydrolase"/>
</dbReference>
<evidence type="ECO:0000256" key="1">
    <source>
        <dbReference type="ARBA" id="ARBA00001946"/>
    </source>
</evidence>
<dbReference type="InterPro" id="IPR000086">
    <property type="entry name" value="NUDIX_hydrolase_dom"/>
</dbReference>
<gene>
    <name evidence="5" type="ORF">CBW65_02755</name>
</gene>
<keyword evidence="6" id="KW-1185">Reference proteome</keyword>
<comment type="cofactor">
    <cofactor evidence="1">
        <name>Mg(2+)</name>
        <dbReference type="ChEBI" id="CHEBI:18420"/>
    </cofactor>
</comment>
<dbReference type="PANTHER" id="PTHR43046:SF2">
    <property type="entry name" value="8-OXO-DGTP DIPHOSPHATASE-RELATED"/>
    <property type="match status" value="1"/>
</dbReference>
<dbReference type="GO" id="GO:0016787">
    <property type="term" value="F:hydrolase activity"/>
    <property type="evidence" value="ECO:0007669"/>
    <property type="project" value="UniProtKB-KW"/>
</dbReference>
<comment type="similarity">
    <text evidence="3">Belongs to the Nudix hydrolase family.</text>
</comment>
<evidence type="ECO:0000256" key="3">
    <source>
        <dbReference type="RuleBase" id="RU003476"/>
    </source>
</evidence>
<dbReference type="PROSITE" id="PS00893">
    <property type="entry name" value="NUDIX_BOX"/>
    <property type="match status" value="1"/>
</dbReference>
<dbReference type="KEGG" id="tum:CBW65_02755"/>
<dbReference type="EMBL" id="CP021434">
    <property type="protein sequence ID" value="ARU60095.1"/>
    <property type="molecule type" value="Genomic_DNA"/>
</dbReference>
<dbReference type="Gene3D" id="3.90.79.10">
    <property type="entry name" value="Nucleoside Triphosphate Pyrophosphohydrolase"/>
    <property type="match status" value="1"/>
</dbReference>
<dbReference type="PANTHER" id="PTHR43046">
    <property type="entry name" value="GDP-MANNOSE MANNOSYL HYDROLASE"/>
    <property type="match status" value="1"/>
</dbReference>
<dbReference type="SUPFAM" id="SSF55811">
    <property type="entry name" value="Nudix"/>
    <property type="match status" value="1"/>
</dbReference>
<dbReference type="AlphaFoldDB" id="A0A1Y0IKQ1"/>
<evidence type="ECO:0000313" key="5">
    <source>
        <dbReference type="EMBL" id="ARU60095.1"/>
    </source>
</evidence>
<evidence type="ECO:0000256" key="2">
    <source>
        <dbReference type="ARBA" id="ARBA00022801"/>
    </source>
</evidence>
<dbReference type="CDD" id="cd04677">
    <property type="entry name" value="NUDIX_Hydrolase"/>
    <property type="match status" value="1"/>
</dbReference>
<proteinExistence type="inferred from homology"/>
<dbReference type="RefSeq" id="WP_087455483.1">
    <property type="nucleotide sequence ID" value="NZ_CP021434.1"/>
</dbReference>
<dbReference type="InterPro" id="IPR015797">
    <property type="entry name" value="NUDIX_hydrolase-like_dom_sf"/>
</dbReference>
<dbReference type="Pfam" id="PF00293">
    <property type="entry name" value="NUDIX"/>
    <property type="match status" value="1"/>
</dbReference>
<dbReference type="PRINTS" id="PR00502">
    <property type="entry name" value="NUDIXFAMILY"/>
</dbReference>
<keyword evidence="2 3" id="KW-0378">Hydrolase</keyword>
<name>A0A1Y0IKQ1_9BACL</name>
<feature type="domain" description="Nudix hydrolase" evidence="4">
    <location>
        <begin position="17"/>
        <end position="148"/>
    </location>
</feature>
<evidence type="ECO:0000259" key="4">
    <source>
        <dbReference type="PROSITE" id="PS51462"/>
    </source>
</evidence>
<protein>
    <recommendedName>
        <fullName evidence="4">Nudix hydrolase domain-containing protein</fullName>
    </recommendedName>
</protein>
<sequence length="156" mass="17764">MANYIQDLRELVGNTKVILVGCGVLVFDADGRLLLHRRTDNGKWGIPSGFMELGEKAEETARREVYEETGLRLGKLDFFGIYSGKEREVTLPNGHELMAVKIAFTCRDYEGEPHVNDHESHEVRFFPLEELPADFNPTQLHYLEDLLSGETPPFIK</sequence>
<dbReference type="Proteomes" id="UP000195437">
    <property type="component" value="Chromosome"/>
</dbReference>
<evidence type="ECO:0000313" key="6">
    <source>
        <dbReference type="Proteomes" id="UP000195437"/>
    </source>
</evidence>
<dbReference type="InterPro" id="IPR020084">
    <property type="entry name" value="NUDIX_hydrolase_CS"/>
</dbReference>
<dbReference type="OrthoDB" id="9787476at2"/>
<organism evidence="5 6">
    <name type="scientific">Tumebacillus avium</name>
    <dbReference type="NCBI Taxonomy" id="1903704"/>
    <lineage>
        <taxon>Bacteria</taxon>
        <taxon>Bacillati</taxon>
        <taxon>Bacillota</taxon>
        <taxon>Bacilli</taxon>
        <taxon>Bacillales</taxon>
        <taxon>Alicyclobacillaceae</taxon>
        <taxon>Tumebacillus</taxon>
    </lineage>
</organism>
<dbReference type="PROSITE" id="PS51462">
    <property type="entry name" value="NUDIX"/>
    <property type="match status" value="1"/>
</dbReference>
<reference evidence="6" key="1">
    <citation type="submission" date="2017-05" db="EMBL/GenBank/DDBJ databases">
        <authorList>
            <person name="Sung H."/>
        </authorList>
    </citation>
    <scope>NUCLEOTIDE SEQUENCE [LARGE SCALE GENOMIC DNA]</scope>
    <source>
        <strain evidence="6">AR23208</strain>
    </source>
</reference>